<proteinExistence type="predicted"/>
<keyword evidence="10" id="KW-1133">Transmembrane helix</keyword>
<dbReference type="InterPro" id="IPR003594">
    <property type="entry name" value="HATPase_dom"/>
</dbReference>
<dbReference type="InterPro" id="IPR036890">
    <property type="entry name" value="HATPase_C_sf"/>
</dbReference>
<dbReference type="InterPro" id="IPR004358">
    <property type="entry name" value="Sig_transdc_His_kin-like_C"/>
</dbReference>
<dbReference type="GO" id="GO:0000155">
    <property type="term" value="F:phosphorelay sensor kinase activity"/>
    <property type="evidence" value="ECO:0007669"/>
    <property type="project" value="InterPro"/>
</dbReference>
<dbReference type="Gene3D" id="1.10.287.130">
    <property type="match status" value="1"/>
</dbReference>
<evidence type="ECO:0000256" key="1">
    <source>
        <dbReference type="ARBA" id="ARBA00000085"/>
    </source>
</evidence>
<dbReference type="SUPFAM" id="SSF55785">
    <property type="entry name" value="PYP-like sensor domain (PAS domain)"/>
    <property type="match status" value="1"/>
</dbReference>
<feature type="domain" description="Histidine kinase" evidence="11">
    <location>
        <begin position="493"/>
        <end position="712"/>
    </location>
</feature>
<dbReference type="AlphaFoldDB" id="A0A2P7NUZ4"/>
<evidence type="ECO:0000256" key="3">
    <source>
        <dbReference type="ARBA" id="ARBA00012438"/>
    </source>
</evidence>
<dbReference type="SUPFAM" id="SSF158472">
    <property type="entry name" value="HAMP domain-like"/>
    <property type="match status" value="1"/>
</dbReference>
<dbReference type="Proteomes" id="UP000241912">
    <property type="component" value="Unassembled WGS sequence"/>
</dbReference>
<evidence type="ECO:0000256" key="8">
    <source>
        <dbReference type="ARBA" id="ARBA00022840"/>
    </source>
</evidence>
<evidence type="ECO:0000256" key="6">
    <source>
        <dbReference type="ARBA" id="ARBA00022741"/>
    </source>
</evidence>
<evidence type="ECO:0000259" key="12">
    <source>
        <dbReference type="PROSITE" id="PS50885"/>
    </source>
</evidence>
<dbReference type="SMART" id="SM00304">
    <property type="entry name" value="HAMP"/>
    <property type="match status" value="2"/>
</dbReference>
<keyword evidence="5" id="KW-0808">Transferase</keyword>
<keyword evidence="10" id="KW-0812">Transmembrane</keyword>
<feature type="transmembrane region" description="Helical" evidence="10">
    <location>
        <begin position="77"/>
        <end position="98"/>
    </location>
</feature>
<sequence length="725" mass="80386">MKYVLIIGAGLGAVMLFLLATAGANTEFFERKYRLLLVINVAFVLLLMAIVAILLWRFRRRLKSGVFGSKLALRLMLVFSLMAILPGALVYAVSVQFLEKSIESWFDVKVDRALEGGLNLGHTMLDNLLEELQKKAQATALMLAGTTNPPLLVLNELLLQSQVEESTLFNQDGKVIAFSSETNLALFPEKPNAMVMRHVRIQKAYTAVETIADKGLYLRVVVPVNVLSLKEDIRVLQLLQPVPVQLAKDAERVQAGYRDYQELSLSRHGLTRLYSVTLTLALLLSLFSALATASLLSEKLSAPLGMLAEGTRAIAQGDYSRRHLVQSSDELGVLTESFNLMTQQLQEAQAIAQHNQQEVESARAHLESILANLSSGVLVFDDQLALSKANRSAEQILQIPLISLDGSIIEGCVANEPHLNSLIAEIRTGFNSEETDVWQRQLTRPEDGRNQVLLLRGTRLPKISGGGGVVVFDDITNLLQVQRAVAWSEVARRLAHEIKNPLTPIQLSAERVQHKLIKKLDEEDAKILRRSTETIVNQVEALKRMVNEFNQYARVPELELLQLDFNQLVREVLSLYEATNMAAEKGKYIQIKQSLTEGLPGVRGDSAQLRQVLHNLLQNAQDALFDTADPVIEVKTEIVHGGVQLSVRDNGCGFSEEIRARVFEPYVTTKLKGTGLGLPIVKKIVEEHDGLIHIENIKPHGAQISIILPTVEKNKAAENNRLALN</sequence>
<feature type="domain" description="HAMP" evidence="12">
    <location>
        <begin position="298"/>
        <end position="350"/>
    </location>
</feature>
<feature type="transmembrane region" description="Helical" evidence="10">
    <location>
        <begin position="273"/>
        <end position="296"/>
    </location>
</feature>
<keyword evidence="6" id="KW-0547">Nucleotide-binding</keyword>
<dbReference type="PIRSF" id="PIRSF037532">
    <property type="entry name" value="STHK_NtrY"/>
    <property type="match status" value="1"/>
</dbReference>
<accession>A0A2P7NUZ4</accession>
<evidence type="ECO:0000313" key="13">
    <source>
        <dbReference type="EMBL" id="PSJ17258.1"/>
    </source>
</evidence>
<evidence type="ECO:0000259" key="11">
    <source>
        <dbReference type="PROSITE" id="PS50109"/>
    </source>
</evidence>
<dbReference type="SMART" id="SM00387">
    <property type="entry name" value="HATPase_c"/>
    <property type="match status" value="1"/>
</dbReference>
<dbReference type="InterPro" id="IPR003660">
    <property type="entry name" value="HAMP_dom"/>
</dbReference>
<dbReference type="Pfam" id="PF00512">
    <property type="entry name" value="HisKA"/>
    <property type="match status" value="1"/>
</dbReference>
<dbReference type="PANTHER" id="PTHR43065">
    <property type="entry name" value="SENSOR HISTIDINE KINASE"/>
    <property type="match status" value="1"/>
</dbReference>
<dbReference type="Pfam" id="PF02518">
    <property type="entry name" value="HATPase_c"/>
    <property type="match status" value="1"/>
</dbReference>
<keyword evidence="4" id="KW-0597">Phosphoprotein</keyword>
<dbReference type="Gene3D" id="6.10.340.10">
    <property type="match status" value="1"/>
</dbReference>
<dbReference type="InterPro" id="IPR035965">
    <property type="entry name" value="PAS-like_dom_sf"/>
</dbReference>
<evidence type="ECO:0000256" key="7">
    <source>
        <dbReference type="ARBA" id="ARBA00022777"/>
    </source>
</evidence>
<dbReference type="Gene3D" id="3.30.450.20">
    <property type="entry name" value="PAS domain"/>
    <property type="match status" value="1"/>
</dbReference>
<evidence type="ECO:0000256" key="5">
    <source>
        <dbReference type="ARBA" id="ARBA00022679"/>
    </source>
</evidence>
<dbReference type="OrthoDB" id="9815750at2"/>
<keyword evidence="9" id="KW-0902">Two-component regulatory system</keyword>
<organism evidence="13 14">
    <name type="scientific">Nitrosomonas supralitoralis</name>
    <dbReference type="NCBI Taxonomy" id="2116706"/>
    <lineage>
        <taxon>Bacteria</taxon>
        <taxon>Pseudomonadati</taxon>
        <taxon>Pseudomonadota</taxon>
        <taxon>Betaproteobacteria</taxon>
        <taxon>Nitrosomonadales</taxon>
        <taxon>Nitrosomonadaceae</taxon>
        <taxon>Nitrosomonas</taxon>
    </lineage>
</organism>
<comment type="subcellular location">
    <subcellularLocation>
        <location evidence="2">Membrane</location>
    </subcellularLocation>
</comment>
<comment type="caution">
    <text evidence="13">The sequence shown here is derived from an EMBL/GenBank/DDBJ whole genome shotgun (WGS) entry which is preliminary data.</text>
</comment>
<dbReference type="PRINTS" id="PR00344">
    <property type="entry name" value="BCTRLSENSOR"/>
</dbReference>
<dbReference type="InterPro" id="IPR017232">
    <property type="entry name" value="NtrY"/>
</dbReference>
<dbReference type="Gene3D" id="3.30.565.10">
    <property type="entry name" value="Histidine kinase-like ATPase, C-terminal domain"/>
    <property type="match status" value="1"/>
</dbReference>
<dbReference type="EC" id="2.7.13.3" evidence="3"/>
<keyword evidence="8" id="KW-0067">ATP-binding</keyword>
<dbReference type="SUPFAM" id="SSF47384">
    <property type="entry name" value="Homodimeric domain of signal transducing histidine kinase"/>
    <property type="match status" value="1"/>
</dbReference>
<dbReference type="RefSeq" id="WP_106706989.1">
    <property type="nucleotide sequence ID" value="NZ_PXXU01000024.1"/>
</dbReference>
<dbReference type="InterPro" id="IPR005467">
    <property type="entry name" value="His_kinase_dom"/>
</dbReference>
<dbReference type="PROSITE" id="PS50885">
    <property type="entry name" value="HAMP"/>
    <property type="match status" value="1"/>
</dbReference>
<dbReference type="Pfam" id="PF00672">
    <property type="entry name" value="HAMP"/>
    <property type="match status" value="1"/>
</dbReference>
<dbReference type="SMART" id="SM00388">
    <property type="entry name" value="HisKA"/>
    <property type="match status" value="1"/>
</dbReference>
<dbReference type="GO" id="GO:0016020">
    <property type="term" value="C:membrane"/>
    <property type="evidence" value="ECO:0007669"/>
    <property type="project" value="UniProtKB-SubCell"/>
</dbReference>
<dbReference type="InterPro" id="IPR003661">
    <property type="entry name" value="HisK_dim/P_dom"/>
</dbReference>
<dbReference type="CDD" id="cd06225">
    <property type="entry name" value="HAMP"/>
    <property type="match status" value="1"/>
</dbReference>
<dbReference type="GO" id="GO:0005524">
    <property type="term" value="F:ATP binding"/>
    <property type="evidence" value="ECO:0007669"/>
    <property type="project" value="UniProtKB-KW"/>
</dbReference>
<evidence type="ECO:0000313" key="14">
    <source>
        <dbReference type="Proteomes" id="UP000241912"/>
    </source>
</evidence>
<dbReference type="PROSITE" id="PS50109">
    <property type="entry name" value="HIS_KIN"/>
    <property type="match status" value="1"/>
</dbReference>
<keyword evidence="7 13" id="KW-0418">Kinase</keyword>
<protein>
    <recommendedName>
        <fullName evidence="3">histidine kinase</fullName>
        <ecNumber evidence="3">2.7.13.3</ecNumber>
    </recommendedName>
</protein>
<dbReference type="InterPro" id="IPR036097">
    <property type="entry name" value="HisK_dim/P_sf"/>
</dbReference>
<name>A0A2P7NUZ4_9PROT</name>
<gene>
    <name evidence="13" type="ORF">C7H79_09200</name>
</gene>
<keyword evidence="10" id="KW-0472">Membrane</keyword>
<dbReference type="SUPFAM" id="SSF55874">
    <property type="entry name" value="ATPase domain of HSP90 chaperone/DNA topoisomerase II/histidine kinase"/>
    <property type="match status" value="1"/>
</dbReference>
<dbReference type="PANTHER" id="PTHR43065:SF10">
    <property type="entry name" value="PEROXIDE STRESS-ACTIVATED HISTIDINE KINASE MAK3"/>
    <property type="match status" value="1"/>
</dbReference>
<reference evidence="13 14" key="1">
    <citation type="submission" date="2018-03" db="EMBL/GenBank/DDBJ databases">
        <title>Draft genome of Nitrosomonas supralitoralis APG5.</title>
        <authorList>
            <person name="Urakawa H."/>
            <person name="Lopez J.V."/>
        </authorList>
    </citation>
    <scope>NUCLEOTIDE SEQUENCE [LARGE SCALE GENOMIC DNA]</scope>
    <source>
        <strain evidence="13 14">APG5</strain>
    </source>
</reference>
<dbReference type="EMBL" id="PXXU01000024">
    <property type="protein sequence ID" value="PSJ17258.1"/>
    <property type="molecule type" value="Genomic_DNA"/>
</dbReference>
<comment type="catalytic activity">
    <reaction evidence="1">
        <text>ATP + protein L-histidine = ADP + protein N-phospho-L-histidine.</text>
        <dbReference type="EC" id="2.7.13.3"/>
    </reaction>
</comment>
<evidence type="ECO:0000256" key="9">
    <source>
        <dbReference type="ARBA" id="ARBA00023012"/>
    </source>
</evidence>
<feature type="transmembrane region" description="Helical" evidence="10">
    <location>
        <begin position="34"/>
        <end position="56"/>
    </location>
</feature>
<evidence type="ECO:0000256" key="4">
    <source>
        <dbReference type="ARBA" id="ARBA00022553"/>
    </source>
</evidence>
<evidence type="ECO:0000256" key="10">
    <source>
        <dbReference type="SAM" id="Phobius"/>
    </source>
</evidence>
<keyword evidence="14" id="KW-1185">Reference proteome</keyword>
<dbReference type="CDD" id="cd00082">
    <property type="entry name" value="HisKA"/>
    <property type="match status" value="1"/>
</dbReference>
<evidence type="ECO:0000256" key="2">
    <source>
        <dbReference type="ARBA" id="ARBA00004370"/>
    </source>
</evidence>